<reference evidence="8 10" key="1">
    <citation type="submission" date="2023-09" db="EMBL/GenBank/DDBJ databases">
        <title>Demequina sp. a novel bacteria isolated from Capsicum annuum.</title>
        <authorList>
            <person name="Humaira Z."/>
            <person name="Lee J."/>
            <person name="Cho D."/>
        </authorList>
    </citation>
    <scope>NUCLEOTIDE SEQUENCE [LARGE SCALE GENOMIC DNA]</scope>
    <source>
        <strain evidence="8 10">OYTSA14</strain>
        <strain evidence="9">PMTSA13</strain>
    </source>
</reference>
<evidence type="ECO:0000256" key="4">
    <source>
        <dbReference type="ARBA" id="ARBA00023002"/>
    </source>
</evidence>
<feature type="domain" description="Thioredoxin" evidence="7">
    <location>
        <begin position="4"/>
        <end position="154"/>
    </location>
</feature>
<proteinExistence type="inferred from homology"/>
<keyword evidence="5" id="KW-0676">Redox-active center</keyword>
<dbReference type="Gene3D" id="3.40.30.10">
    <property type="entry name" value="Glutaredoxin"/>
    <property type="match status" value="1"/>
</dbReference>
<dbReference type="PANTHER" id="PTHR10681:SF121">
    <property type="entry name" value="ALKYL HYDROPEROXIDE REDUCTASE C"/>
    <property type="match status" value="1"/>
</dbReference>
<evidence type="ECO:0000256" key="5">
    <source>
        <dbReference type="ARBA" id="ARBA00023284"/>
    </source>
</evidence>
<evidence type="ECO:0000313" key="9">
    <source>
        <dbReference type="EMBL" id="WNM28434.1"/>
    </source>
</evidence>
<dbReference type="EMBL" id="CP134879">
    <property type="protein sequence ID" value="WNM25543.1"/>
    <property type="molecule type" value="Genomic_DNA"/>
</dbReference>
<keyword evidence="4" id="KW-0560">Oxidoreductase</keyword>
<evidence type="ECO:0000313" key="10">
    <source>
        <dbReference type="Proteomes" id="UP001304125"/>
    </source>
</evidence>
<dbReference type="InterPro" id="IPR036249">
    <property type="entry name" value="Thioredoxin-like_sf"/>
</dbReference>
<dbReference type="InterPro" id="IPR013766">
    <property type="entry name" value="Thioredoxin_domain"/>
</dbReference>
<dbReference type="PANTHER" id="PTHR10681">
    <property type="entry name" value="THIOREDOXIN PEROXIDASE"/>
    <property type="match status" value="1"/>
</dbReference>
<dbReference type="InterPro" id="IPR000866">
    <property type="entry name" value="AhpC/TSA"/>
</dbReference>
<evidence type="ECO:0000313" key="8">
    <source>
        <dbReference type="EMBL" id="WNM25543.1"/>
    </source>
</evidence>
<sequence>MTHPLVGRPAPAFALTDQNGRKVSLAELRGKAVLLVFVPFAFSDTCTNELVDLRDAPDLAARDDLQVVVVSCDSIYVLKAWADTHRYRGTILSDFWPHGDASRDYGVFNAQKGLATRGTFLIDADGVVRWAVVNPTGEARDVDDYRREVAALLG</sequence>
<organism evidence="8 10">
    <name type="scientific">Demequina capsici</name>
    <dbReference type="NCBI Taxonomy" id="3075620"/>
    <lineage>
        <taxon>Bacteria</taxon>
        <taxon>Bacillati</taxon>
        <taxon>Actinomycetota</taxon>
        <taxon>Actinomycetes</taxon>
        <taxon>Micrococcales</taxon>
        <taxon>Demequinaceae</taxon>
        <taxon>Demequina</taxon>
    </lineage>
</organism>
<dbReference type="GO" id="GO:0042744">
    <property type="term" value="P:hydrogen peroxide catabolic process"/>
    <property type="evidence" value="ECO:0007669"/>
    <property type="project" value="TreeGrafter"/>
</dbReference>
<dbReference type="EMBL" id="CP134880">
    <property type="protein sequence ID" value="WNM28434.1"/>
    <property type="molecule type" value="Genomic_DNA"/>
</dbReference>
<keyword evidence="10" id="KW-1185">Reference proteome</keyword>
<dbReference type="InterPro" id="IPR050217">
    <property type="entry name" value="Peroxiredoxin"/>
</dbReference>
<dbReference type="GO" id="GO:0006979">
    <property type="term" value="P:response to oxidative stress"/>
    <property type="evidence" value="ECO:0007669"/>
    <property type="project" value="TreeGrafter"/>
</dbReference>
<dbReference type="Pfam" id="PF00578">
    <property type="entry name" value="AhpC-TSA"/>
    <property type="match status" value="1"/>
</dbReference>
<dbReference type="KEGG" id="dcp:RN607_05375"/>
<evidence type="ECO:0000259" key="7">
    <source>
        <dbReference type="PROSITE" id="PS51352"/>
    </source>
</evidence>
<evidence type="ECO:0000256" key="3">
    <source>
        <dbReference type="ARBA" id="ARBA00022862"/>
    </source>
</evidence>
<evidence type="ECO:0000256" key="1">
    <source>
        <dbReference type="ARBA" id="ARBA00009796"/>
    </source>
</evidence>
<dbReference type="Proteomes" id="UP001304125">
    <property type="component" value="Chromosome"/>
</dbReference>
<dbReference type="GO" id="GO:0033554">
    <property type="term" value="P:cellular response to stress"/>
    <property type="evidence" value="ECO:0007669"/>
    <property type="project" value="TreeGrafter"/>
</dbReference>
<dbReference type="PROSITE" id="PS51352">
    <property type="entry name" value="THIOREDOXIN_2"/>
    <property type="match status" value="1"/>
</dbReference>
<comment type="similarity">
    <text evidence="1">Belongs to the peroxiredoxin family. AhpC/Prx1 subfamily.</text>
</comment>
<dbReference type="Proteomes" id="UP001303408">
    <property type="component" value="Chromosome"/>
</dbReference>
<dbReference type="InterPro" id="IPR024706">
    <property type="entry name" value="Peroxiredoxin_AhpC-typ"/>
</dbReference>
<accession>A0AA96J919</accession>
<accession>A0AA96FDP5</accession>
<dbReference type="GO" id="GO:0005829">
    <property type="term" value="C:cytosol"/>
    <property type="evidence" value="ECO:0007669"/>
    <property type="project" value="TreeGrafter"/>
</dbReference>
<evidence type="ECO:0000256" key="6">
    <source>
        <dbReference type="PIRSR" id="PIRSR000239-1"/>
    </source>
</evidence>
<feature type="active site" description="Cysteine sulfenic acid (-SOH) intermediate; for peroxidase activity" evidence="6">
    <location>
        <position position="46"/>
    </location>
</feature>
<evidence type="ECO:0000256" key="2">
    <source>
        <dbReference type="ARBA" id="ARBA00022559"/>
    </source>
</evidence>
<name>A0AA96J919_9MICO</name>
<dbReference type="PIRSF" id="PIRSF000239">
    <property type="entry name" value="AHPC"/>
    <property type="match status" value="1"/>
</dbReference>
<dbReference type="AlphaFoldDB" id="A0AA96J919"/>
<keyword evidence="2" id="KW-0575">Peroxidase</keyword>
<keyword evidence="3" id="KW-0049">Antioxidant</keyword>
<dbReference type="SUPFAM" id="SSF52833">
    <property type="entry name" value="Thioredoxin-like"/>
    <property type="match status" value="1"/>
</dbReference>
<gene>
    <name evidence="8" type="ORF">RN606_05190</name>
    <name evidence="9" type="ORF">RN607_05375</name>
</gene>
<dbReference type="RefSeq" id="WP_313500650.1">
    <property type="nucleotide sequence ID" value="NZ_CP134879.1"/>
</dbReference>
<dbReference type="GO" id="GO:0045454">
    <property type="term" value="P:cell redox homeostasis"/>
    <property type="evidence" value="ECO:0007669"/>
    <property type="project" value="TreeGrafter"/>
</dbReference>
<protein>
    <submittedName>
        <fullName evidence="8">Redoxin domain-containing protein</fullName>
    </submittedName>
</protein>
<dbReference type="GO" id="GO:0008379">
    <property type="term" value="F:thioredoxin peroxidase activity"/>
    <property type="evidence" value="ECO:0007669"/>
    <property type="project" value="TreeGrafter"/>
</dbReference>